<gene>
    <name evidence="18" type="ORF">CISG_03586</name>
</gene>
<dbReference type="OrthoDB" id="17102at2759"/>
<dbReference type="AlphaFoldDB" id="A0A0J8TI71"/>
<comment type="subcellular location">
    <subcellularLocation>
        <location evidence="1">Endoplasmic reticulum membrane</location>
        <topology evidence="1">Multi-pass membrane protein</topology>
    </subcellularLocation>
</comment>
<evidence type="ECO:0000256" key="8">
    <source>
        <dbReference type="ARBA" id="ARBA00023098"/>
    </source>
</evidence>
<dbReference type="InterPro" id="IPR045049">
    <property type="entry name" value="Pcy1-like"/>
</dbReference>
<evidence type="ECO:0000256" key="1">
    <source>
        <dbReference type="ARBA" id="ARBA00004477"/>
    </source>
</evidence>
<evidence type="ECO:0000256" key="3">
    <source>
        <dbReference type="ARBA" id="ARBA00022516"/>
    </source>
</evidence>
<dbReference type="GO" id="GO:0005635">
    <property type="term" value="C:nuclear envelope"/>
    <property type="evidence" value="ECO:0007669"/>
    <property type="project" value="TreeGrafter"/>
</dbReference>
<evidence type="ECO:0000256" key="6">
    <source>
        <dbReference type="ARBA" id="ARBA00022695"/>
    </source>
</evidence>
<dbReference type="EMBL" id="DS268130">
    <property type="protein sequence ID" value="KMU73452.1"/>
    <property type="molecule type" value="Genomic_DNA"/>
</dbReference>
<dbReference type="InterPro" id="IPR041723">
    <property type="entry name" value="CCT"/>
</dbReference>
<sequence>MSSPSSTATKRKRSVSHLPAPDIPQSSTAELLQPSSRDASGEEGDESAAPNTSVKHKKPALAADTSTVPPSKRPRTRSIIASDLAAQALNGDTSSISKNDPGEPSETTEASVDIENRVKRRSGSFRQPRHQDERMKPPMRAGLQDPAGYKTNPPPTGRPVRVYADGVFDLFHLGHMRQLEQAKKAFPNTHLIVGVTGDAETHKRKGLTVLSEVERAETVRHCKWVDEVIPNCPWIVSPEFLEEHQIDYVAHDDIPYGADEGDDIYAPVKAAGKFLVTQRTEGVSTTGIITKIVRDYEKYITRQLKRGTSRQELNVSWLKKNELEIKRHVIELRDTIKNNWSSTGQELGKELRQFWQSRPNSPARRSFDLGHNGVTSPTGSGNIFGFGGNNLKDRLPRLSPFGSRPTIGILPRKYIQSLGTETIRDLCGMDDMASGLNRVASEPNLQYGDIAFGSVGIPHFDFATDPADSLLVIAFLVIGNEVVISTEYDVKDIYDVEIRAMTVSPVEPGGSPATVPPDELREDSVSRVELESDSAEPGTSRHDQDYQGAPNKPQAAPPRPDHQRNKRHGAYLDVTNAGSSHSSSSDSLVSAHLLPPNTVQSDPVFGEPVCPSPSPAPELTAASPPPKLAWKQKITRTWLLGKGMLMVMSAQFFGASMNVMTRLLELNGPHGKGMHPFEILFVRMSATTFCSFLYMWYTRVPQPFGAPDVRGLLVLRGVSGFIGVFGLYYSLGYLPLSEATVLTFLAPILTCYVCSLIMPNETFTRTQQLAGIGSLVGVVLIARPTSLFSSIVRSSAEGIPPYSNTTSLQSPIAARNAIVGKSSTGPDSDSTQHLIAIGAALVGVLGATSAYTSIRKIGQRAHPLVSVNYFSTLTTIISTIAVLVLPNVSFRLPANVTETLLLCGLGICGFFLQFLLTAGLSYVPPPSVVGGNGAGSGKGSSHGSRATNMVYTQMLFALFYDRMIWNSMPSALSWAGSGIILASAIYVAIARDGNRQSILANVKHEGEEEESADGILAGARGDDLESGTARAKVVFRNDGCEAVDEEERRSLLHGHENDNDDDEYGEGERAQEYTLPR</sequence>
<dbReference type="Pfam" id="PF01467">
    <property type="entry name" value="CTP_transf_like"/>
    <property type="match status" value="1"/>
</dbReference>
<evidence type="ECO:0000256" key="13">
    <source>
        <dbReference type="ARBA" id="ARBA00080967"/>
    </source>
</evidence>
<feature type="compositionally biased region" description="Basic and acidic residues" evidence="14">
    <location>
        <begin position="1046"/>
        <end position="1057"/>
    </location>
</feature>
<dbReference type="InterPro" id="IPR037185">
    <property type="entry name" value="EmrE-like"/>
</dbReference>
<keyword evidence="15" id="KW-1133">Transmembrane helix</keyword>
<feature type="transmembrane region" description="Helical" evidence="15">
    <location>
        <begin position="770"/>
        <end position="792"/>
    </location>
</feature>
<keyword evidence="15" id="KW-0812">Transmembrane</keyword>
<feature type="region of interest" description="Disordered" evidence="14">
    <location>
        <begin position="504"/>
        <end position="566"/>
    </location>
</feature>
<evidence type="ECO:0000256" key="2">
    <source>
        <dbReference type="ARBA" id="ARBA00010101"/>
    </source>
</evidence>
<dbReference type="EC" id="2.7.7.15" evidence="11"/>
<keyword evidence="5 18" id="KW-0808">Transferase</keyword>
<dbReference type="InterPro" id="IPR014729">
    <property type="entry name" value="Rossmann-like_a/b/a_fold"/>
</dbReference>
<keyword evidence="10" id="KW-1208">Phospholipid metabolism</keyword>
<accession>A0A0J8TI71</accession>
<keyword evidence="9" id="KW-0594">Phospholipid biosynthesis</keyword>
<dbReference type="Pfam" id="PF00892">
    <property type="entry name" value="EamA"/>
    <property type="match status" value="1"/>
</dbReference>
<keyword evidence="4" id="KW-0597">Phosphoprotein</keyword>
<dbReference type="STRING" id="454286.A0A0J8TI71"/>
<feature type="transmembrane region" description="Helical" evidence="15">
    <location>
        <begin position="679"/>
        <end position="697"/>
    </location>
</feature>
<evidence type="ECO:0000313" key="18">
    <source>
        <dbReference type="EMBL" id="KMU73452.1"/>
    </source>
</evidence>
<keyword evidence="3" id="KW-0444">Lipid biosynthesis</keyword>
<feature type="domain" description="Cytidyltransferase-like" evidence="17">
    <location>
        <begin position="163"/>
        <end position="290"/>
    </location>
</feature>
<evidence type="ECO:0000256" key="9">
    <source>
        <dbReference type="ARBA" id="ARBA00023209"/>
    </source>
</evidence>
<keyword evidence="8" id="KW-0443">Lipid metabolism</keyword>
<dbReference type="SUPFAM" id="SSF52374">
    <property type="entry name" value="Nucleotidylyl transferase"/>
    <property type="match status" value="1"/>
</dbReference>
<feature type="transmembrane region" description="Helical" evidence="15">
    <location>
        <begin position="971"/>
        <end position="989"/>
    </location>
</feature>
<evidence type="ECO:0000256" key="15">
    <source>
        <dbReference type="SAM" id="Phobius"/>
    </source>
</evidence>
<dbReference type="FunFam" id="3.40.50.620:FF:000147">
    <property type="entry name" value="Cholinephosphate cytidylyltransferase"/>
    <property type="match status" value="1"/>
</dbReference>
<feature type="region of interest" description="Disordered" evidence="14">
    <location>
        <begin position="1045"/>
        <end position="1077"/>
    </location>
</feature>
<dbReference type="InterPro" id="IPR004821">
    <property type="entry name" value="Cyt_trans-like"/>
</dbReference>
<evidence type="ECO:0000256" key="10">
    <source>
        <dbReference type="ARBA" id="ARBA00023264"/>
    </source>
</evidence>
<evidence type="ECO:0000313" key="19">
    <source>
        <dbReference type="Proteomes" id="UP000054559"/>
    </source>
</evidence>
<evidence type="ECO:0000256" key="4">
    <source>
        <dbReference type="ARBA" id="ARBA00022553"/>
    </source>
</evidence>
<dbReference type="SUPFAM" id="SSF103481">
    <property type="entry name" value="Multidrug resistance efflux transporter EmrE"/>
    <property type="match status" value="1"/>
</dbReference>
<feature type="transmembrane region" description="Helical" evidence="15">
    <location>
        <begin position="639"/>
        <end position="659"/>
    </location>
</feature>
<name>A0A0J8TI71_COCIT</name>
<evidence type="ECO:0000256" key="12">
    <source>
        <dbReference type="ARBA" id="ARBA00076205"/>
    </source>
</evidence>
<feature type="domain" description="EamA" evidence="16">
    <location>
        <begin position="642"/>
        <end position="782"/>
    </location>
</feature>
<evidence type="ECO:0000259" key="17">
    <source>
        <dbReference type="Pfam" id="PF01467"/>
    </source>
</evidence>
<feature type="compositionally biased region" description="Basic and acidic residues" evidence="14">
    <location>
        <begin position="518"/>
        <end position="530"/>
    </location>
</feature>
<comment type="similarity">
    <text evidence="2">Belongs to the cytidylyltransferase family.</text>
</comment>
<dbReference type="GO" id="GO:0004105">
    <property type="term" value="F:choline-phosphate cytidylyltransferase activity"/>
    <property type="evidence" value="ECO:0007669"/>
    <property type="project" value="UniProtKB-EC"/>
</dbReference>
<dbReference type="InterPro" id="IPR000620">
    <property type="entry name" value="EamA_dom"/>
</dbReference>
<evidence type="ECO:0000259" key="16">
    <source>
        <dbReference type="Pfam" id="PF00892"/>
    </source>
</evidence>
<evidence type="ECO:0000256" key="7">
    <source>
        <dbReference type="ARBA" id="ARBA00022824"/>
    </source>
</evidence>
<dbReference type="CDD" id="cd02174">
    <property type="entry name" value="CCT"/>
    <property type="match status" value="1"/>
</dbReference>
<feature type="transmembrane region" description="Helical" evidence="15">
    <location>
        <begin position="741"/>
        <end position="758"/>
    </location>
</feature>
<feature type="transmembrane region" description="Helical" evidence="15">
    <location>
        <begin position="709"/>
        <end position="729"/>
    </location>
</feature>
<evidence type="ECO:0000256" key="14">
    <source>
        <dbReference type="SAM" id="MobiDB-lite"/>
    </source>
</evidence>
<feature type="transmembrane region" description="Helical" evidence="15">
    <location>
        <begin position="899"/>
        <end position="923"/>
    </location>
</feature>
<dbReference type="GO" id="GO:0031210">
    <property type="term" value="F:phosphatidylcholine binding"/>
    <property type="evidence" value="ECO:0007669"/>
    <property type="project" value="TreeGrafter"/>
</dbReference>
<feature type="compositionally biased region" description="Polar residues" evidence="14">
    <location>
        <begin position="24"/>
        <end position="38"/>
    </location>
</feature>
<proteinExistence type="inferred from homology"/>
<feature type="region of interest" description="Disordered" evidence="14">
    <location>
        <begin position="1"/>
        <end position="158"/>
    </location>
</feature>
<feature type="transmembrane region" description="Helical" evidence="15">
    <location>
        <begin position="834"/>
        <end position="854"/>
    </location>
</feature>
<dbReference type="NCBIfam" id="TIGR00125">
    <property type="entry name" value="cyt_tran_rel"/>
    <property type="match status" value="1"/>
</dbReference>
<evidence type="ECO:0000256" key="11">
    <source>
        <dbReference type="ARBA" id="ARBA00026101"/>
    </source>
</evidence>
<keyword evidence="6 18" id="KW-0548">Nucleotidyltransferase</keyword>
<evidence type="ECO:0000256" key="5">
    <source>
        <dbReference type="ARBA" id="ARBA00022679"/>
    </source>
</evidence>
<keyword evidence="15" id="KW-0472">Membrane</keyword>
<dbReference type="Gene3D" id="3.40.50.620">
    <property type="entry name" value="HUPs"/>
    <property type="match status" value="1"/>
</dbReference>
<protein>
    <recommendedName>
        <fullName evidence="11">choline-phosphate cytidylyltransferase</fullName>
        <ecNumber evidence="11">2.7.7.15</ecNumber>
    </recommendedName>
    <alternativeName>
        <fullName evidence="12">CTP:phosphocholine cytidylyltransferase</fullName>
    </alternativeName>
    <alternativeName>
        <fullName evidence="13">Phosphorylcholine transferase</fullName>
    </alternativeName>
</protein>
<dbReference type="PANTHER" id="PTHR10739:SF13">
    <property type="entry name" value="CHOLINE-PHOSPHATE CYTIDYLYLTRANSFERASE"/>
    <property type="match status" value="1"/>
</dbReference>
<feature type="transmembrane region" description="Helical" evidence="15">
    <location>
        <begin position="866"/>
        <end position="887"/>
    </location>
</feature>
<organism evidence="18 19">
    <name type="scientific">Coccidioides immitis RMSCC 3703</name>
    <dbReference type="NCBI Taxonomy" id="454286"/>
    <lineage>
        <taxon>Eukaryota</taxon>
        <taxon>Fungi</taxon>
        <taxon>Dikarya</taxon>
        <taxon>Ascomycota</taxon>
        <taxon>Pezizomycotina</taxon>
        <taxon>Eurotiomycetes</taxon>
        <taxon>Eurotiomycetidae</taxon>
        <taxon>Onygenales</taxon>
        <taxon>Onygenaceae</taxon>
        <taxon>Coccidioides</taxon>
    </lineage>
</organism>
<dbReference type="PANTHER" id="PTHR10739">
    <property type="entry name" value="CYTIDYLYLTRANSFERASE"/>
    <property type="match status" value="1"/>
</dbReference>
<keyword evidence="7" id="KW-0256">Endoplasmic reticulum</keyword>
<dbReference type="GO" id="GO:0016020">
    <property type="term" value="C:membrane"/>
    <property type="evidence" value="ECO:0007669"/>
    <property type="project" value="InterPro"/>
</dbReference>
<reference evidence="19" key="1">
    <citation type="journal article" date="2010" name="Genome Res.">
        <title>Population genomic sequencing of Coccidioides fungi reveals recent hybridization and transposon control.</title>
        <authorList>
            <person name="Neafsey D.E."/>
            <person name="Barker B.M."/>
            <person name="Sharpton T.J."/>
            <person name="Stajich J.E."/>
            <person name="Park D.J."/>
            <person name="Whiston E."/>
            <person name="Hung C.-Y."/>
            <person name="McMahan C."/>
            <person name="White J."/>
            <person name="Sykes S."/>
            <person name="Heiman D."/>
            <person name="Young S."/>
            <person name="Zeng Q."/>
            <person name="Abouelleil A."/>
            <person name="Aftuck L."/>
            <person name="Bessette D."/>
            <person name="Brown A."/>
            <person name="FitzGerald M."/>
            <person name="Lui A."/>
            <person name="Macdonald J.P."/>
            <person name="Priest M."/>
            <person name="Orbach M.J."/>
            <person name="Galgiani J.N."/>
            <person name="Kirkland T.N."/>
            <person name="Cole G.T."/>
            <person name="Birren B.W."/>
            <person name="Henn M.R."/>
            <person name="Taylor J.W."/>
            <person name="Rounsley S.D."/>
        </authorList>
    </citation>
    <scope>NUCLEOTIDE SEQUENCE [LARGE SCALE GENOMIC DNA]</scope>
    <source>
        <strain evidence="19">RMSCC 3703</strain>
    </source>
</reference>
<dbReference type="Proteomes" id="UP000054559">
    <property type="component" value="Unassembled WGS sequence"/>
</dbReference>